<evidence type="ECO:0000256" key="1">
    <source>
        <dbReference type="SAM" id="MobiDB-lite"/>
    </source>
</evidence>
<sequence length="684" mass="71407">MDAVRNTLLEWSLSAYPDRAGCGSPCSDVSHSVSDGIGAALASRSHRGDAAPLPHLHHFDEDVEGHGSLRTSLRGASLRAGAVSVTRQLCASGSGHLSLYQTRWSASRCRHSSTAVVSGSAHSMYRCGSDEEERHHLRDCLRSVMAASPHSRTSRRHALDRANDTTAVDMDGATDAELVAVYASSDSGNTPDLRRLRSGDEAESDTGRRSASTSSTRGGRRRHIPSAQRLQNNGQQQQEEQHLGAPRGAPHVLSMAALQAHVHAMEQQSPQTADYVAAHVAAVTVAGVVGVAPPLQDNADTRRRTRQSLAPLMDAQLLADTAAGIARNQAVRASPLQFAAVVPENSDGAGDVNVPAVSTATGTLRSSSGVLHPHRTRSYGSVVDSSCHISVRFSVPSATATTTTTTATAGAATTTTNTSKSLIDTQMVPQQRQRAMAAAAAALFCNLSLKSDDHALGVAADMHAVHSAEEKSTSRGGGGGAWPQRASHASAAAVRRRPLLVPQTRLSVADIQGDGVLLRAERHRNPHTSPTTNTAAEPRARPQPPYPLLGRVSGGGANGVGSWRASSHMCLAAESAVPRSFDGDGDARHSRTAPPLGLCAVPQPFGAYPYQWLQQSDPLLCGGGGGSSSSCGCCGSHETHGWHPSSPNGAAFPSEGVTSTGAQPLPPLSAHTYTHVHTSLSPSR</sequence>
<evidence type="ECO:0000313" key="2">
    <source>
        <dbReference type="EMBL" id="KAK7195556.1"/>
    </source>
</evidence>
<feature type="region of interest" description="Disordered" evidence="1">
    <location>
        <begin position="467"/>
        <end position="494"/>
    </location>
</feature>
<dbReference type="EMBL" id="JAECZO010000056">
    <property type="protein sequence ID" value="KAK7195556.1"/>
    <property type="molecule type" value="Genomic_DNA"/>
</dbReference>
<name>A0AAW0EPI4_9TRYP</name>
<comment type="caution">
    <text evidence="2">The sequence shown here is derived from an EMBL/GenBank/DDBJ whole genome shotgun (WGS) entry which is preliminary data.</text>
</comment>
<protein>
    <submittedName>
        <fullName evidence="2">Uncharacterized protein</fullName>
    </submittedName>
</protein>
<organism evidence="2 3">
    <name type="scientific">Novymonas esmeraldas</name>
    <dbReference type="NCBI Taxonomy" id="1808958"/>
    <lineage>
        <taxon>Eukaryota</taxon>
        <taxon>Discoba</taxon>
        <taxon>Euglenozoa</taxon>
        <taxon>Kinetoplastea</taxon>
        <taxon>Metakinetoplastina</taxon>
        <taxon>Trypanosomatida</taxon>
        <taxon>Trypanosomatidae</taxon>
        <taxon>Novymonas</taxon>
    </lineage>
</organism>
<reference evidence="2 3" key="1">
    <citation type="journal article" date="2021" name="MBio">
        <title>A New Model Trypanosomatid, Novymonas esmeraldas: Genomic Perception of Its 'Candidatus Pandoraea novymonadis' Endosymbiont.</title>
        <authorList>
            <person name="Zakharova A."/>
            <person name="Saura A."/>
            <person name="Butenko A."/>
            <person name="Podesvova L."/>
            <person name="Warmusova S."/>
            <person name="Kostygov A.Y."/>
            <person name="Nenarokova A."/>
            <person name="Lukes J."/>
            <person name="Opperdoes F.R."/>
            <person name="Yurchenko V."/>
        </authorList>
    </citation>
    <scope>NUCLEOTIDE SEQUENCE [LARGE SCALE GENOMIC DNA]</scope>
    <source>
        <strain evidence="2 3">E262AT.01</strain>
    </source>
</reference>
<feature type="compositionally biased region" description="Basic and acidic residues" evidence="1">
    <location>
        <begin position="192"/>
        <end position="208"/>
    </location>
</feature>
<feature type="region of interest" description="Disordered" evidence="1">
    <location>
        <begin position="644"/>
        <end position="684"/>
    </location>
</feature>
<evidence type="ECO:0000313" key="3">
    <source>
        <dbReference type="Proteomes" id="UP001430356"/>
    </source>
</evidence>
<accession>A0AAW0EPI4</accession>
<proteinExistence type="predicted"/>
<dbReference type="Proteomes" id="UP001430356">
    <property type="component" value="Unassembled WGS sequence"/>
</dbReference>
<feature type="region of interest" description="Disordered" evidence="1">
    <location>
        <begin position="520"/>
        <end position="542"/>
    </location>
</feature>
<feature type="region of interest" description="Disordered" evidence="1">
    <location>
        <begin position="147"/>
        <end position="170"/>
    </location>
</feature>
<keyword evidence="3" id="KW-1185">Reference proteome</keyword>
<gene>
    <name evidence="2" type="ORF">NESM_000483900</name>
</gene>
<feature type="region of interest" description="Disordered" evidence="1">
    <location>
        <begin position="182"/>
        <end position="246"/>
    </location>
</feature>
<feature type="compositionally biased region" description="Polar residues" evidence="1">
    <location>
        <begin position="671"/>
        <end position="684"/>
    </location>
</feature>
<dbReference type="AlphaFoldDB" id="A0AAW0EPI4"/>
<feature type="compositionally biased region" description="Low complexity" evidence="1">
    <location>
        <begin position="228"/>
        <end position="238"/>
    </location>
</feature>